<dbReference type="Pfam" id="PF00930">
    <property type="entry name" value="DPPIV_N"/>
    <property type="match status" value="1"/>
</dbReference>
<dbReference type="SUPFAM" id="SSF53474">
    <property type="entry name" value="alpha/beta-Hydrolases"/>
    <property type="match status" value="1"/>
</dbReference>
<dbReference type="InterPro" id="IPR002469">
    <property type="entry name" value="Peptidase_S9B_N"/>
</dbReference>
<proteinExistence type="predicted"/>
<dbReference type="EMBL" id="JACDZE010000001">
    <property type="protein sequence ID" value="MBA5629288.1"/>
    <property type="molecule type" value="Genomic_DNA"/>
</dbReference>
<dbReference type="AlphaFoldDB" id="A0A838ZJ56"/>
<dbReference type="Gene3D" id="3.40.50.1820">
    <property type="entry name" value="alpha/beta hydrolase"/>
    <property type="match status" value="1"/>
</dbReference>
<keyword evidence="8" id="KW-1185">Reference proteome</keyword>
<dbReference type="InterPro" id="IPR001375">
    <property type="entry name" value="Peptidase_S9_cat"/>
</dbReference>
<evidence type="ECO:0000259" key="5">
    <source>
        <dbReference type="Pfam" id="PF00326"/>
    </source>
</evidence>
<dbReference type="FunFam" id="3.40.50.1820:FF:000003">
    <property type="entry name" value="Dipeptidyl peptidase 4"/>
    <property type="match status" value="1"/>
</dbReference>
<evidence type="ECO:0000313" key="8">
    <source>
        <dbReference type="Proteomes" id="UP000552241"/>
    </source>
</evidence>
<keyword evidence="1" id="KW-0645">Protease</keyword>
<comment type="caution">
    <text evidence="7">The sequence shown here is derived from an EMBL/GenBank/DDBJ whole genome shotgun (WGS) entry which is preliminary data.</text>
</comment>
<dbReference type="InterPro" id="IPR050278">
    <property type="entry name" value="Serine_Prot_S9B/DPPIV"/>
</dbReference>
<sequence>MRKLILLICAVNVLIVNAQQITLENIWGGKYYAPGLWGINPMNDGKHYSINEQTGIYQYSYESFLNKSNSQSLILSGSFDDYAFSSDEKYMLVATGSQPIYRHSFTAKWQVYDLNAKSFKSIFDGKPVQEPTFSPDATKVGFVFENNLYYQDLTNGKVTQITNDGKKNEIINGICDWVYEEEFGFVRHFDWNADGSALAFVKFDESKVREFYIPVYENNLYPYEMRFKYPKAGEDNSKVSLHIFELKSGKTADVNLNSVENYYIPKIKFTNDKNTLAVLTSNRHQNKVDVNFLEIHSQKVSKLFSETDAKWIDTDNFTMEFLANNGFLWTSERDGNRHIYHYDKSGKLVNQITKGDWEVTDFYGFNSKDNSIYFQSNSKDGKRNSIETQVQKVSLDGKNMTYLTDKNGTNSAEFSKTFEYFINSYSSNSQPTTYYLRDGNEEKELAVIKENSAMTSKLSADGIGTKEFFTMKVNGAELNAYIIKPKDFDKKKKYPVLMYQYSGPGSQTVSNSWYNSNDYWHFMLAQNGYLVVCVDGRGTGGKGAAFKKQTYMDLGKMEVEDQIEAARIISKYEFVDASRIGIWGWSYGGYMSSNCIFRGGDVFKMAIAVAPVTNWRYYDTVYTERFMRTPQENPNGYDKNSPITYANQFNDKEDKFLLIHGTADDNVHVQNAMDLATALISNNKQFDMMMYPDKNHGIYGGKTRIQLYTLMTNYILQNL</sequence>
<keyword evidence="4" id="KW-0732">Signal</keyword>
<reference evidence="7 8" key="1">
    <citation type="submission" date="2020-07" db="EMBL/GenBank/DDBJ databases">
        <title>Moheibacter lacus sp. nov., a member of the family Flavobacteriaceae isolated from freshwater lake sediment.</title>
        <authorList>
            <person name="Liu Y."/>
        </authorList>
    </citation>
    <scope>NUCLEOTIDE SEQUENCE [LARGE SCALE GENOMIC DNA]</scope>
    <source>
        <strain evidence="7 8">BDHS18</strain>
    </source>
</reference>
<evidence type="ECO:0000256" key="2">
    <source>
        <dbReference type="ARBA" id="ARBA00022801"/>
    </source>
</evidence>
<evidence type="ECO:0000256" key="4">
    <source>
        <dbReference type="SAM" id="SignalP"/>
    </source>
</evidence>
<feature type="domain" description="Peptidase S9 prolyl oligopeptidase catalytic" evidence="5">
    <location>
        <begin position="523"/>
        <end position="719"/>
    </location>
</feature>
<dbReference type="RefSeq" id="WP_182042849.1">
    <property type="nucleotide sequence ID" value="NZ_JACDZE010000001.1"/>
</dbReference>
<keyword evidence="3" id="KW-0325">Glycoprotein</keyword>
<evidence type="ECO:0000256" key="1">
    <source>
        <dbReference type="ARBA" id="ARBA00022670"/>
    </source>
</evidence>
<dbReference type="PROSITE" id="PS00708">
    <property type="entry name" value="PRO_ENDOPEP_SER"/>
    <property type="match status" value="1"/>
</dbReference>
<gene>
    <name evidence="7" type="ORF">HU137_05825</name>
</gene>
<feature type="signal peptide" evidence="4">
    <location>
        <begin position="1"/>
        <end position="18"/>
    </location>
</feature>
<dbReference type="InterPro" id="IPR002471">
    <property type="entry name" value="Pept_S9_AS"/>
</dbReference>
<dbReference type="Gene3D" id="2.140.10.30">
    <property type="entry name" value="Dipeptidylpeptidase IV, N-terminal domain"/>
    <property type="match status" value="1"/>
</dbReference>
<name>A0A838ZJ56_9FLAO</name>
<feature type="chain" id="PRO_5032566286" evidence="4">
    <location>
        <begin position="19"/>
        <end position="719"/>
    </location>
</feature>
<keyword evidence="2" id="KW-0378">Hydrolase</keyword>
<evidence type="ECO:0000313" key="7">
    <source>
        <dbReference type="EMBL" id="MBA5629288.1"/>
    </source>
</evidence>
<dbReference type="SUPFAM" id="SSF82171">
    <property type="entry name" value="DPP6 N-terminal domain-like"/>
    <property type="match status" value="1"/>
</dbReference>
<dbReference type="InterPro" id="IPR029058">
    <property type="entry name" value="AB_hydrolase_fold"/>
</dbReference>
<dbReference type="GO" id="GO:0004252">
    <property type="term" value="F:serine-type endopeptidase activity"/>
    <property type="evidence" value="ECO:0007669"/>
    <property type="project" value="InterPro"/>
</dbReference>
<dbReference type="GO" id="GO:0008239">
    <property type="term" value="F:dipeptidyl-peptidase activity"/>
    <property type="evidence" value="ECO:0007669"/>
    <property type="project" value="TreeGrafter"/>
</dbReference>
<dbReference type="PANTHER" id="PTHR11731">
    <property type="entry name" value="PROTEASE FAMILY S9B,C DIPEPTIDYL-PEPTIDASE IV-RELATED"/>
    <property type="match status" value="1"/>
</dbReference>
<evidence type="ECO:0000259" key="6">
    <source>
        <dbReference type="Pfam" id="PF00930"/>
    </source>
</evidence>
<dbReference type="Proteomes" id="UP000552241">
    <property type="component" value="Unassembled WGS sequence"/>
</dbReference>
<organism evidence="7 8">
    <name type="scientific">Moheibacter lacus</name>
    <dbReference type="NCBI Taxonomy" id="2745851"/>
    <lineage>
        <taxon>Bacteria</taxon>
        <taxon>Pseudomonadati</taxon>
        <taxon>Bacteroidota</taxon>
        <taxon>Flavobacteriia</taxon>
        <taxon>Flavobacteriales</taxon>
        <taxon>Weeksellaceae</taxon>
        <taxon>Moheibacter</taxon>
    </lineage>
</organism>
<evidence type="ECO:0000256" key="3">
    <source>
        <dbReference type="ARBA" id="ARBA00023180"/>
    </source>
</evidence>
<protein>
    <submittedName>
        <fullName evidence="7">S9 family peptidase</fullName>
    </submittedName>
</protein>
<feature type="domain" description="Dipeptidylpeptidase IV N-terminal" evidence="6">
    <location>
        <begin position="85"/>
        <end position="431"/>
    </location>
</feature>
<dbReference type="Pfam" id="PF00326">
    <property type="entry name" value="Peptidase_S9"/>
    <property type="match status" value="1"/>
</dbReference>
<accession>A0A838ZJ56</accession>
<dbReference type="GO" id="GO:0006508">
    <property type="term" value="P:proteolysis"/>
    <property type="evidence" value="ECO:0007669"/>
    <property type="project" value="UniProtKB-KW"/>
</dbReference>
<dbReference type="PANTHER" id="PTHR11731:SF193">
    <property type="entry name" value="DIPEPTIDYL PEPTIDASE 9"/>
    <property type="match status" value="1"/>
</dbReference>